<dbReference type="RefSeq" id="WP_193113536.1">
    <property type="nucleotide sequence ID" value="NZ_CP041165.1"/>
</dbReference>
<dbReference type="EMBL" id="CP041165">
    <property type="protein sequence ID" value="QOP42216.1"/>
    <property type="molecule type" value="Genomic_DNA"/>
</dbReference>
<organism evidence="5 6">
    <name type="scientific">Sulfurimonas marina</name>
    <dbReference type="NCBI Taxonomy" id="2590551"/>
    <lineage>
        <taxon>Bacteria</taxon>
        <taxon>Pseudomonadati</taxon>
        <taxon>Campylobacterota</taxon>
        <taxon>Epsilonproteobacteria</taxon>
        <taxon>Campylobacterales</taxon>
        <taxon>Sulfurimonadaceae</taxon>
        <taxon>Sulfurimonas</taxon>
    </lineage>
</organism>
<reference evidence="5 6" key="1">
    <citation type="submission" date="2019-06" db="EMBL/GenBank/DDBJ databases">
        <title>Sulfurimonas gotlandica sp. nov., a chemoautotrophic and psychrotolerant epsilonproteobacterium isolated from a pelagic redoxcline, and an emended description of the genus Sulfurimonas.</title>
        <authorList>
            <person name="Wang S."/>
            <person name="Jiang L."/>
            <person name="Shao Z."/>
        </authorList>
    </citation>
    <scope>NUCLEOTIDE SEQUENCE [LARGE SCALE GENOMIC DNA]</scope>
    <source>
        <strain evidence="5 6">B2</strain>
    </source>
</reference>
<feature type="transmembrane region" description="Helical" evidence="3">
    <location>
        <begin position="16"/>
        <end position="40"/>
    </location>
</feature>
<accession>A0A7M1AY07</accession>
<dbReference type="PIRSF" id="PIRSF006429">
    <property type="entry name" value="GOGAT_lg_2"/>
    <property type="match status" value="1"/>
</dbReference>
<dbReference type="InterPro" id="IPR002932">
    <property type="entry name" value="Glu_synthdom"/>
</dbReference>
<feature type="domain" description="Glutamate synthase" evidence="4">
    <location>
        <begin position="137"/>
        <end position="549"/>
    </location>
</feature>
<dbReference type="Gene3D" id="3.20.20.70">
    <property type="entry name" value="Aldolase class I"/>
    <property type="match status" value="1"/>
</dbReference>
<comment type="similarity">
    <text evidence="1 2">Belongs to the glutamate synthase family.</text>
</comment>
<dbReference type="InterPro" id="IPR024188">
    <property type="entry name" value="GltB"/>
</dbReference>
<evidence type="ECO:0000313" key="6">
    <source>
        <dbReference type="Proteomes" id="UP000593910"/>
    </source>
</evidence>
<evidence type="ECO:0000256" key="1">
    <source>
        <dbReference type="ARBA" id="ARBA00009716"/>
    </source>
</evidence>
<keyword evidence="3" id="KW-0812">Transmembrane</keyword>
<dbReference type="GO" id="GO:0015930">
    <property type="term" value="F:glutamate synthase activity"/>
    <property type="evidence" value="ECO:0007669"/>
    <property type="project" value="InterPro"/>
</dbReference>
<sequence length="564" mass="64033">MEALLEFTHKIGAVEFPILMFLLKAFLVLFIIISIVLFVYDRYIQREDQLLINYPLIGRLRYIFYALRDPMRQYFGDEKFYDSFDKVKWVYNAAEGKPVYTSFSPSQPIKNTKFGIKNANIVLDSDEVQKDFSVTFGRGLKHPFTTRSIFGRSAMSDGAISPEGTRAFAKGAYIGGFPINTGEGSLTSNFLYTHKFTRECKFFETFEGTFFAKSVYIVVKYMINHALAQKVYKHLVVYSQAPDSYLFDKEELVFYRVNWNAEFEAFPKEVPDDIPDIIFQMGSGLYGVRDQDKNFSKQRYQKTMSFCRMTEIKIAQGAKQTGGKLLATKVSPEIAYYRGVEPYKDLFSPNQFPFAHTIEELFTFIGYLKSLSNKPVGIKIVVSSQEDFEVYVKLIQKNIEDKTQNYPDFITIDGKEGGSGAAPLEMMLNVGMGIVEALELADKTLHEYGVREQVKLIASEKVLTPDDAVILFAMGADYVAIARAFMMSAGCIRARECSGANGRDCPVGLATQNKRKRASFLVEKKAHNIANYHAQLVHGVRSLLAIIGLKNIEHLDKSHLMFKR</sequence>
<dbReference type="KEGG" id="smax:FJR03_10900"/>
<dbReference type="PANTHER" id="PTHR43819:SF1">
    <property type="entry name" value="ARCHAEAL-TYPE GLUTAMATE SYNTHASE [NADPH]"/>
    <property type="match status" value="1"/>
</dbReference>
<name>A0A7M1AY07_9BACT</name>
<keyword evidence="3" id="KW-1133">Transmembrane helix</keyword>
<dbReference type="AlphaFoldDB" id="A0A7M1AY07"/>
<protein>
    <submittedName>
        <fullName evidence="5">FMN-binding glutamate synthase family protein</fullName>
    </submittedName>
</protein>
<proteinExistence type="inferred from homology"/>
<evidence type="ECO:0000256" key="3">
    <source>
        <dbReference type="SAM" id="Phobius"/>
    </source>
</evidence>
<dbReference type="CDD" id="cd02808">
    <property type="entry name" value="GltS_FMN"/>
    <property type="match status" value="1"/>
</dbReference>
<keyword evidence="3" id="KW-0472">Membrane</keyword>
<dbReference type="GO" id="GO:0006537">
    <property type="term" value="P:glutamate biosynthetic process"/>
    <property type="evidence" value="ECO:0007669"/>
    <property type="project" value="InterPro"/>
</dbReference>
<dbReference type="InterPro" id="IPR013785">
    <property type="entry name" value="Aldolase_TIM"/>
</dbReference>
<dbReference type="SUPFAM" id="SSF51395">
    <property type="entry name" value="FMN-linked oxidoreductases"/>
    <property type="match status" value="1"/>
</dbReference>
<dbReference type="PANTHER" id="PTHR43819">
    <property type="entry name" value="ARCHAEAL-TYPE GLUTAMATE SYNTHASE [NADPH]"/>
    <property type="match status" value="1"/>
</dbReference>
<evidence type="ECO:0000259" key="4">
    <source>
        <dbReference type="Pfam" id="PF01645"/>
    </source>
</evidence>
<gene>
    <name evidence="5" type="ORF">FJR03_10900</name>
</gene>
<evidence type="ECO:0000256" key="2">
    <source>
        <dbReference type="PIRNR" id="PIRNR006429"/>
    </source>
</evidence>
<dbReference type="Proteomes" id="UP000593910">
    <property type="component" value="Chromosome"/>
</dbReference>
<evidence type="ECO:0000313" key="5">
    <source>
        <dbReference type="EMBL" id="QOP42216.1"/>
    </source>
</evidence>
<keyword evidence="6" id="KW-1185">Reference proteome</keyword>
<dbReference type="Pfam" id="PF01645">
    <property type="entry name" value="Glu_synthase"/>
    <property type="match status" value="1"/>
</dbReference>